<reference evidence="3" key="1">
    <citation type="submission" date="2020-04" db="EMBL/GenBank/DDBJ databases">
        <authorList>
            <person name="Alioto T."/>
            <person name="Alioto T."/>
            <person name="Gomez Garrido J."/>
        </authorList>
    </citation>
    <scope>NUCLEOTIDE SEQUENCE</scope>
    <source>
        <strain evidence="3">A484AB</strain>
    </source>
</reference>
<feature type="domain" description="Reverse transcriptase" evidence="2">
    <location>
        <begin position="386"/>
        <end position="488"/>
    </location>
</feature>
<feature type="region of interest" description="Disordered" evidence="1">
    <location>
        <begin position="199"/>
        <end position="218"/>
    </location>
</feature>
<dbReference type="CDD" id="cd01647">
    <property type="entry name" value="RT_LTR"/>
    <property type="match status" value="1"/>
</dbReference>
<feature type="compositionally biased region" description="Basic and acidic residues" evidence="1">
    <location>
        <begin position="204"/>
        <end position="218"/>
    </location>
</feature>
<dbReference type="Gene3D" id="3.10.10.10">
    <property type="entry name" value="HIV Type 1 Reverse Transcriptase, subunit A, domain 1"/>
    <property type="match status" value="1"/>
</dbReference>
<accession>A0A7D9K6H3</accession>
<proteinExistence type="predicted"/>
<dbReference type="Pfam" id="PF00078">
    <property type="entry name" value="RVT_1"/>
    <property type="match status" value="1"/>
</dbReference>
<gene>
    <name evidence="3" type="ORF">PACLA_8A082880</name>
</gene>
<dbReference type="InterPro" id="IPR050951">
    <property type="entry name" value="Retrovirus_Pol_polyprotein"/>
</dbReference>
<dbReference type="PANTHER" id="PTHR37984">
    <property type="entry name" value="PROTEIN CBG26694"/>
    <property type="match status" value="1"/>
</dbReference>
<dbReference type="SUPFAM" id="SSF56672">
    <property type="entry name" value="DNA/RNA polymerases"/>
    <property type="match status" value="1"/>
</dbReference>
<evidence type="ECO:0000313" key="4">
    <source>
        <dbReference type="Proteomes" id="UP001152795"/>
    </source>
</evidence>
<dbReference type="Proteomes" id="UP001152795">
    <property type="component" value="Unassembled WGS sequence"/>
</dbReference>
<comment type="caution">
    <text evidence="3">The sequence shown here is derived from an EMBL/GenBank/DDBJ whole genome shotgun (WGS) entry which is preliminary data.</text>
</comment>
<sequence>MNEIRGPGEMDFTSPQNLAETWRRWRRSMEYYLIATCTGKTEPQKVAIFMCMIGKDGQEIKDTFEFETRENGQQVITTAILFDKFEAHCKPKKNLVVERHRFLTRDQNTGESVDQYVTELKTLAASCKCGDLKDDLICSRIVSGISSRVVRERLLRESELKLNKAVEICRADELSRQQMKLFGSEANHVNQVKHGGVNRVQNKSKSDKTQEVKKATEGKHEHKRNACGSCGLIHPKGQCLAYGKQCNKCKKMNHYARMCRSSKSVDSCRQEKSDEYLFLETVKVESVDRIRQSETEHVTLSLNNHDIRLKLDTGAEKLGLIEFVTVIEHKEEGTEAFAKRVKTEYQDVFSGIGCLERPYHIELNSAVQPVIVPPRRIPFGLEDRVKYALDEMCNQEEITTRLSGAKYFSTLDARSGFWQIPLDEESSYLTTFGTPFGRYRYTRMPFGIHSAQEVFHKRIGELFQDLGGVETDIDDILVWGTTIEEHDERSDAPKFCILHGHVLTGNGVKPDASKLKAITEMPVPEDKHGIQRLLGMVNYVAKFAPHVSEVTAPLRELLKKDVAWHWTERHEQWW</sequence>
<dbReference type="InterPro" id="IPR043502">
    <property type="entry name" value="DNA/RNA_pol_sf"/>
</dbReference>
<dbReference type="OrthoDB" id="2286242at2759"/>
<dbReference type="InterPro" id="IPR043128">
    <property type="entry name" value="Rev_trsase/Diguanyl_cyclase"/>
</dbReference>
<evidence type="ECO:0000313" key="3">
    <source>
        <dbReference type="EMBL" id="CAB4042086.1"/>
    </source>
</evidence>
<dbReference type="EMBL" id="CACRXK020029442">
    <property type="protein sequence ID" value="CAB4042086.1"/>
    <property type="molecule type" value="Genomic_DNA"/>
</dbReference>
<organism evidence="3 4">
    <name type="scientific">Paramuricea clavata</name>
    <name type="common">Red gorgonian</name>
    <name type="synonym">Violescent sea-whip</name>
    <dbReference type="NCBI Taxonomy" id="317549"/>
    <lineage>
        <taxon>Eukaryota</taxon>
        <taxon>Metazoa</taxon>
        <taxon>Cnidaria</taxon>
        <taxon>Anthozoa</taxon>
        <taxon>Octocorallia</taxon>
        <taxon>Malacalcyonacea</taxon>
        <taxon>Plexauridae</taxon>
        <taxon>Paramuricea</taxon>
    </lineage>
</organism>
<evidence type="ECO:0000256" key="1">
    <source>
        <dbReference type="SAM" id="MobiDB-lite"/>
    </source>
</evidence>
<evidence type="ECO:0000259" key="2">
    <source>
        <dbReference type="Pfam" id="PF00078"/>
    </source>
</evidence>
<dbReference type="PANTHER" id="PTHR37984:SF8">
    <property type="entry name" value="CCHC-TYPE DOMAIN-CONTAINING PROTEIN"/>
    <property type="match status" value="1"/>
</dbReference>
<protein>
    <recommendedName>
        <fullName evidence="2">Reverse transcriptase domain-containing protein</fullName>
    </recommendedName>
</protein>
<dbReference type="InterPro" id="IPR000477">
    <property type="entry name" value="RT_dom"/>
</dbReference>
<dbReference type="AlphaFoldDB" id="A0A7D9K6H3"/>
<keyword evidence="4" id="KW-1185">Reference proteome</keyword>
<dbReference type="Gene3D" id="3.30.70.270">
    <property type="match status" value="2"/>
</dbReference>
<name>A0A7D9K6H3_PARCT</name>